<gene>
    <name evidence="6 10" type="primary">recX</name>
    <name evidence="10" type="ORF">I6N95_10495</name>
</gene>
<feature type="domain" description="RecX third three-helical" evidence="8">
    <location>
        <begin position="153"/>
        <end position="198"/>
    </location>
</feature>
<dbReference type="InterPro" id="IPR053925">
    <property type="entry name" value="RecX_HTH_3rd"/>
</dbReference>
<dbReference type="Gene3D" id="1.10.10.10">
    <property type="entry name" value="Winged helix-like DNA-binding domain superfamily/Winged helix DNA-binding domain"/>
    <property type="match status" value="4"/>
</dbReference>
<dbReference type="InterPro" id="IPR053924">
    <property type="entry name" value="RecX_HTH_2nd"/>
</dbReference>
<evidence type="ECO:0000256" key="2">
    <source>
        <dbReference type="ARBA" id="ARBA00004496"/>
    </source>
</evidence>
<sequence length="266" mass="31374">METIKSISKEKNNQYKVWLEAGGSFYVSEDVLVRQRLLKGMEISDEVIATAKKESQLDHGYQMALNYLSYQLRSQKELEDYLKGREIEWASIVAIIKRLEDLQLIDDVMYGESYVRTQMRTSDKGPSVVRQQLKRRGIKDEVIEQVQQLYTEEEQLRIALEVATKAARKYGRNSHYERLQKIRQYLMTKGFNGEIITATLETLSIEKDEEEEESLLEIQGDKLWRKNQRFDAKKRKQKVTQSLYRKGFSFDIINAYISQKEMEDEE</sequence>
<comment type="function">
    <text evidence="1 6">Modulates RecA activity.</text>
</comment>
<accession>A0A940P4J4</accession>
<dbReference type="PANTHER" id="PTHR33602:SF1">
    <property type="entry name" value="REGULATORY PROTEIN RECX FAMILY PROTEIN"/>
    <property type="match status" value="1"/>
</dbReference>
<evidence type="ECO:0000256" key="1">
    <source>
        <dbReference type="ARBA" id="ARBA00003529"/>
    </source>
</evidence>
<keyword evidence="5 6" id="KW-0963">Cytoplasm</keyword>
<evidence type="ECO:0000313" key="11">
    <source>
        <dbReference type="Proteomes" id="UP000674938"/>
    </source>
</evidence>
<dbReference type="EMBL" id="JAEEGA010000006">
    <property type="protein sequence ID" value="MBP1041434.1"/>
    <property type="molecule type" value="Genomic_DNA"/>
</dbReference>
<feature type="domain" description="RecX first three-helical" evidence="9">
    <location>
        <begin position="61"/>
        <end position="99"/>
    </location>
</feature>
<dbReference type="GO" id="GO:0006282">
    <property type="term" value="P:regulation of DNA repair"/>
    <property type="evidence" value="ECO:0007669"/>
    <property type="project" value="UniProtKB-UniRule"/>
</dbReference>
<proteinExistence type="inferred from homology"/>
<evidence type="ECO:0000256" key="3">
    <source>
        <dbReference type="ARBA" id="ARBA00009695"/>
    </source>
</evidence>
<feature type="domain" description="RecX second three-helical" evidence="7">
    <location>
        <begin position="106"/>
        <end position="146"/>
    </location>
</feature>
<evidence type="ECO:0000313" key="10">
    <source>
        <dbReference type="EMBL" id="MBP1041434.1"/>
    </source>
</evidence>
<evidence type="ECO:0000256" key="6">
    <source>
        <dbReference type="HAMAP-Rule" id="MF_01114"/>
    </source>
</evidence>
<evidence type="ECO:0000259" key="9">
    <source>
        <dbReference type="Pfam" id="PF21982"/>
    </source>
</evidence>
<dbReference type="AlphaFoldDB" id="A0A940P4J4"/>
<dbReference type="Pfam" id="PF02631">
    <property type="entry name" value="RecX_HTH2"/>
    <property type="match status" value="1"/>
</dbReference>
<comment type="similarity">
    <text evidence="3 6">Belongs to the RecX family.</text>
</comment>
<dbReference type="InterPro" id="IPR036388">
    <property type="entry name" value="WH-like_DNA-bd_sf"/>
</dbReference>
<feature type="domain" description="RecX third three-helical" evidence="8">
    <location>
        <begin position="211"/>
        <end position="257"/>
    </location>
</feature>
<dbReference type="Pfam" id="PF21981">
    <property type="entry name" value="RecX_HTH3"/>
    <property type="match status" value="2"/>
</dbReference>
<comment type="caution">
    <text evidence="10">The sequence shown here is derived from an EMBL/GenBank/DDBJ whole genome shotgun (WGS) entry which is preliminary data.</text>
</comment>
<protein>
    <recommendedName>
        <fullName evidence="4 6">Regulatory protein RecX</fullName>
    </recommendedName>
</protein>
<dbReference type="Proteomes" id="UP000674938">
    <property type="component" value="Unassembled WGS sequence"/>
</dbReference>
<dbReference type="Pfam" id="PF21982">
    <property type="entry name" value="RecX_HTH1"/>
    <property type="match status" value="1"/>
</dbReference>
<dbReference type="PANTHER" id="PTHR33602">
    <property type="entry name" value="REGULATORY PROTEIN RECX FAMILY PROTEIN"/>
    <property type="match status" value="1"/>
</dbReference>
<dbReference type="NCBIfam" id="NF010733">
    <property type="entry name" value="PRK14135.1"/>
    <property type="match status" value="1"/>
</dbReference>
<evidence type="ECO:0000259" key="7">
    <source>
        <dbReference type="Pfam" id="PF02631"/>
    </source>
</evidence>
<dbReference type="InterPro" id="IPR053926">
    <property type="entry name" value="RecX_HTH_1st"/>
</dbReference>
<evidence type="ECO:0000256" key="5">
    <source>
        <dbReference type="ARBA" id="ARBA00022490"/>
    </source>
</evidence>
<evidence type="ECO:0000256" key="4">
    <source>
        <dbReference type="ARBA" id="ARBA00018111"/>
    </source>
</evidence>
<name>A0A940P4J4_9ENTE</name>
<organism evidence="10 11">
    <name type="scientific">Vagococcus allomyrinae</name>
    <dbReference type="NCBI Taxonomy" id="2794353"/>
    <lineage>
        <taxon>Bacteria</taxon>
        <taxon>Bacillati</taxon>
        <taxon>Bacillota</taxon>
        <taxon>Bacilli</taxon>
        <taxon>Lactobacillales</taxon>
        <taxon>Enterococcaceae</taxon>
        <taxon>Vagococcus</taxon>
    </lineage>
</organism>
<dbReference type="HAMAP" id="MF_01114">
    <property type="entry name" value="RecX"/>
    <property type="match status" value="1"/>
</dbReference>
<evidence type="ECO:0000259" key="8">
    <source>
        <dbReference type="Pfam" id="PF21981"/>
    </source>
</evidence>
<keyword evidence="11" id="KW-1185">Reference proteome</keyword>
<dbReference type="GO" id="GO:0005737">
    <property type="term" value="C:cytoplasm"/>
    <property type="evidence" value="ECO:0007669"/>
    <property type="project" value="UniProtKB-SubCell"/>
</dbReference>
<dbReference type="InterPro" id="IPR003783">
    <property type="entry name" value="Regulatory_RecX"/>
</dbReference>
<comment type="subcellular location">
    <subcellularLocation>
        <location evidence="2 6">Cytoplasm</location>
    </subcellularLocation>
</comment>
<reference evidence="10" key="1">
    <citation type="submission" date="2020-12" db="EMBL/GenBank/DDBJ databases">
        <title>Vagococcus allomyrinae sp. nov. and Enterococcus lavae sp. nov., isolated from the larvae of Allomyrina dichotoma.</title>
        <authorList>
            <person name="Lee S.D."/>
        </authorList>
    </citation>
    <scope>NUCLEOTIDE SEQUENCE</scope>
    <source>
        <strain evidence="10">BWB3-3</strain>
    </source>
</reference>
<dbReference type="RefSeq" id="WP_209527376.1">
    <property type="nucleotide sequence ID" value="NZ_JAEEGA010000006.1"/>
</dbReference>